<protein>
    <submittedName>
        <fullName evidence="1">Fe-S oxidoreductase</fullName>
    </submittedName>
</protein>
<keyword evidence="2" id="KW-1185">Reference proteome</keyword>
<organism evidence="1 2">
    <name type="scientific">Metasolibacillus meyeri</name>
    <dbReference type="NCBI Taxonomy" id="1071052"/>
    <lineage>
        <taxon>Bacteria</taxon>
        <taxon>Bacillati</taxon>
        <taxon>Bacillota</taxon>
        <taxon>Bacilli</taxon>
        <taxon>Bacillales</taxon>
        <taxon>Caryophanaceae</taxon>
        <taxon>Metasolibacillus</taxon>
    </lineage>
</organism>
<sequence>MPTLSYDQIRQLNAYSIYTENPERPLFTVANLQKDFYLTDFRNLMMGITQAATETAAISHFTRRYGMFVAMQFYMLAVYDEVWDGKLEDIRFALVHEYGINTLGTFITASDFRYVEDGERETVIQKILYKQTFEIIQQLRKTTSISPLIMWENIFGYLIWHYHTLLENPALADRAYEDIEILEETKVWNYISDKSLFLNYTGGKHPSQLLNTPVRKSCCQSKDIPGLIACGFCPLK</sequence>
<evidence type="ECO:0000313" key="2">
    <source>
        <dbReference type="Proteomes" id="UP001344888"/>
    </source>
</evidence>
<name>A0AAW9NVI2_9BACL</name>
<dbReference type="AlphaFoldDB" id="A0AAW9NVI2"/>
<evidence type="ECO:0000313" key="1">
    <source>
        <dbReference type="EMBL" id="MEC1178570.1"/>
    </source>
</evidence>
<proteinExistence type="predicted"/>
<comment type="caution">
    <text evidence="1">The sequence shown here is derived from an EMBL/GenBank/DDBJ whole genome shotgun (WGS) entry which is preliminary data.</text>
</comment>
<reference evidence="1 2" key="1">
    <citation type="submission" date="2023-03" db="EMBL/GenBank/DDBJ databases">
        <title>Bacillus Genome Sequencing.</title>
        <authorList>
            <person name="Dunlap C."/>
        </authorList>
    </citation>
    <scope>NUCLEOTIDE SEQUENCE [LARGE SCALE GENOMIC DNA]</scope>
    <source>
        <strain evidence="1 2">B-59205</strain>
    </source>
</reference>
<dbReference type="RefSeq" id="WP_326123062.1">
    <property type="nucleotide sequence ID" value="NZ_JARSFG010000012.1"/>
</dbReference>
<gene>
    <name evidence="1" type="ORF">P9B03_08760</name>
</gene>
<dbReference type="EMBL" id="JARSFG010000012">
    <property type="protein sequence ID" value="MEC1178570.1"/>
    <property type="molecule type" value="Genomic_DNA"/>
</dbReference>
<accession>A0AAW9NVI2</accession>
<dbReference type="Proteomes" id="UP001344888">
    <property type="component" value="Unassembled WGS sequence"/>
</dbReference>